<sequence length="215" mass="24314">MKINQLNALEDKVELERILKFSVEDGKSLNDDEIIEVYKLIEANIEHVRFTHNDFFIYLSDRYLALSIAIDEKEREKIKSRKKIARKSLVILVVMVAIYGSAKIVNYITKPSELDIQQSQAYSSLRIDAINRKQQALQFLKNAPDVAKEDLSLIMSTITNSGISFGDSFVLKCQGYGEKVAINTLTSSPNLSSETIKSLQQAVDAQCELHNLDKL</sequence>
<accession>A0A7T0GZL0</accession>
<proteinExistence type="predicted"/>
<organism evidence="2">
    <name type="scientific">Enterobacter mori</name>
    <dbReference type="NCBI Taxonomy" id="539813"/>
    <lineage>
        <taxon>Bacteria</taxon>
        <taxon>Pseudomonadati</taxon>
        <taxon>Pseudomonadota</taxon>
        <taxon>Gammaproteobacteria</taxon>
        <taxon>Enterobacterales</taxon>
        <taxon>Enterobacteriaceae</taxon>
        <taxon>Enterobacter</taxon>
    </lineage>
</organism>
<protein>
    <submittedName>
        <fullName evidence="2">Uncharacterized protein</fullName>
    </submittedName>
</protein>
<feature type="transmembrane region" description="Helical" evidence="1">
    <location>
        <begin position="89"/>
        <end position="109"/>
    </location>
</feature>
<keyword evidence="1" id="KW-0812">Transmembrane</keyword>
<dbReference type="AlphaFoldDB" id="A0A7T0GZL0"/>
<evidence type="ECO:0000256" key="1">
    <source>
        <dbReference type="SAM" id="Phobius"/>
    </source>
</evidence>
<reference evidence="2" key="1">
    <citation type="submission" date="2020-09" db="EMBL/GenBank/DDBJ databases">
        <title>First Report of a novel Colistin-Resistant species of Enterobacter cloacae complex Producing MCR-5 isolated from hospital sewage water.</title>
        <authorList>
            <person name="Zhou K."/>
        </authorList>
    </citation>
    <scope>NUCLEOTIDE SEQUENCE [LARGE SCALE GENOMIC DNA]</scope>
    <source>
        <strain evidence="2">HSW1412</strain>
    </source>
</reference>
<evidence type="ECO:0000313" key="2">
    <source>
        <dbReference type="EMBL" id="QPJ99767.1"/>
    </source>
</evidence>
<keyword evidence="1" id="KW-1133">Transmembrane helix</keyword>
<gene>
    <name evidence="2" type="ORF">IDM36_18055</name>
</gene>
<dbReference type="EMBL" id="CP061801">
    <property type="protein sequence ID" value="QPJ99767.1"/>
    <property type="molecule type" value="Genomic_DNA"/>
</dbReference>
<name>A0A7T0GZL0_9ENTR</name>
<keyword evidence="1" id="KW-0472">Membrane</keyword>